<reference evidence="2 3" key="1">
    <citation type="submission" date="2020-12" db="EMBL/GenBank/DDBJ databases">
        <authorList>
            <person name="Zheng R.K."/>
            <person name="Sun C.M."/>
        </authorList>
    </citation>
    <scope>NUCLEOTIDE SEQUENCE [LARGE SCALE GENOMIC DNA]</scope>
    <source>
        <strain evidence="2 3">ZRK001</strain>
        <plasmid evidence="2 3">plas-002</plasmid>
    </source>
</reference>
<name>A0A7T7HPQ2_9HYPH</name>
<dbReference type="InterPro" id="IPR010319">
    <property type="entry name" value="Transglutaminase-like_Cys_pept"/>
</dbReference>
<dbReference type="PANTHER" id="PTHR39327">
    <property type="match status" value="1"/>
</dbReference>
<evidence type="ECO:0000256" key="1">
    <source>
        <dbReference type="SAM" id="SignalP"/>
    </source>
</evidence>
<feature type="signal peptide" evidence="1">
    <location>
        <begin position="1"/>
        <end position="28"/>
    </location>
</feature>
<dbReference type="RefSeq" id="WP_051423965.1">
    <property type="nucleotide sequence ID" value="NZ_CP066788.1"/>
</dbReference>
<dbReference type="Pfam" id="PF06035">
    <property type="entry name" value="Peptidase_C93"/>
    <property type="match status" value="1"/>
</dbReference>
<sequence length="354" mass="37681">MQDKYKAKSYSKVSAFALVLLCASFAQACAYETLETNPEVLISSSAAAPLLQNRNVARGSAWLTTEYLTTTLALTQAGLAPLDLDVDPDFDLASTNDLALPSALTKLADKGLAENPALNEKMIDQAQVITASIPAMAAPAGVSISQTIRQEAPLFGAYRIRFGKIKSGARISGLIKKAVASGAPDDICTEKCADLADQLALSGSTVSEQLRHVSASVNRIVAYKADDQNHERVDYWSTPGEILDRSSGDCEDYAILKMALLARLDVPMSAMEIVVLKDTSRNLFHAVLSVAFENRSLILDNVTDAVEADTAKESYEPLFSISGTANYVFGYKGGKSNLTASLKELGAIAPGAGF</sequence>
<dbReference type="KEGG" id="mlut:JET14_21565"/>
<evidence type="ECO:0000313" key="3">
    <source>
        <dbReference type="Proteomes" id="UP000596083"/>
    </source>
</evidence>
<keyword evidence="2" id="KW-0614">Plasmid</keyword>
<dbReference type="PANTHER" id="PTHR39327:SF1">
    <property type="entry name" value="BLR5470 PROTEIN"/>
    <property type="match status" value="1"/>
</dbReference>
<feature type="chain" id="PRO_5032368420" evidence="1">
    <location>
        <begin position="29"/>
        <end position="354"/>
    </location>
</feature>
<gene>
    <name evidence="2" type="ORF">JET14_21565</name>
</gene>
<proteinExistence type="predicted"/>
<dbReference type="Gene3D" id="3.10.620.30">
    <property type="match status" value="1"/>
</dbReference>
<keyword evidence="1" id="KW-0732">Signal</keyword>
<dbReference type="EMBL" id="CP066788">
    <property type="protein sequence ID" value="QQM33052.1"/>
    <property type="molecule type" value="Genomic_DNA"/>
</dbReference>
<geneLocation type="plasmid" evidence="2 3">
    <name>plas-002</name>
</geneLocation>
<organism evidence="2 3">
    <name type="scientific">Martelella lutilitoris</name>
    <dbReference type="NCBI Taxonomy" id="2583532"/>
    <lineage>
        <taxon>Bacteria</taxon>
        <taxon>Pseudomonadati</taxon>
        <taxon>Pseudomonadota</taxon>
        <taxon>Alphaproteobacteria</taxon>
        <taxon>Hyphomicrobiales</taxon>
        <taxon>Aurantimonadaceae</taxon>
        <taxon>Martelella</taxon>
    </lineage>
</organism>
<protein>
    <submittedName>
        <fullName evidence="2">Transglutaminase-like cysteine peptidase</fullName>
    </submittedName>
</protein>
<dbReference type="AlphaFoldDB" id="A0A7T7HPQ2"/>
<evidence type="ECO:0000313" key="2">
    <source>
        <dbReference type="EMBL" id="QQM33052.1"/>
    </source>
</evidence>
<dbReference type="PROSITE" id="PS51257">
    <property type="entry name" value="PROKAR_LIPOPROTEIN"/>
    <property type="match status" value="1"/>
</dbReference>
<dbReference type="Proteomes" id="UP000596083">
    <property type="component" value="Plasmid plas-002"/>
</dbReference>
<accession>A0A7T7HPQ2</accession>